<evidence type="ECO:0000313" key="2">
    <source>
        <dbReference type="Proteomes" id="UP000066042"/>
    </source>
</evidence>
<dbReference type="EMBL" id="CP013050">
    <property type="protein sequence ID" value="ALM74275.1"/>
    <property type="molecule type" value="Genomic_DNA"/>
</dbReference>
<protein>
    <submittedName>
        <fullName evidence="1">Uncharacterized protein</fullName>
    </submittedName>
</protein>
<dbReference type="AlphaFoldDB" id="A0A0S1X903"/>
<gene>
    <name evidence="1" type="ORF">TBCH5v1_0299</name>
</gene>
<dbReference type="InterPro" id="IPR011990">
    <property type="entry name" value="TPR-like_helical_dom_sf"/>
</dbReference>
<dbReference type="Gene3D" id="1.25.40.10">
    <property type="entry name" value="Tetratricopeptide repeat domain"/>
    <property type="match status" value="1"/>
</dbReference>
<evidence type="ECO:0000313" key="1">
    <source>
        <dbReference type="EMBL" id="ALM74275.1"/>
    </source>
</evidence>
<proteinExistence type="predicted"/>
<reference evidence="1 2" key="1">
    <citation type="journal article" date="2016" name="Genome Announc.">
        <title>Complete genome sequence of the hyperthermophilic and piezophilic archaeon Thermococcus barophilus Ch5, capable of growth at the expense of hydrogenogenesis from carbon monoxide and formate.</title>
        <authorList>
            <person name="Oger P."/>
            <person name="Sokolova T.G."/>
            <person name="Kozhevnikova D.A."/>
            <person name="Taranov E.A."/>
            <person name="Vannier P."/>
            <person name="Lee H.S."/>
            <person name="Kwon K.K."/>
            <person name="Kang S.G."/>
            <person name="Lee J.H."/>
            <person name="Bonch-Osmolovskaya E.A."/>
            <person name="Lebedinsky A.V."/>
        </authorList>
    </citation>
    <scope>NUCLEOTIDE SEQUENCE [LARGE SCALE GENOMIC DNA]</scope>
    <source>
        <strain evidence="2">Ch5</strain>
    </source>
</reference>
<organism evidence="1 2">
    <name type="scientific">Thermococcus barophilus</name>
    <dbReference type="NCBI Taxonomy" id="55802"/>
    <lineage>
        <taxon>Archaea</taxon>
        <taxon>Methanobacteriati</taxon>
        <taxon>Methanobacteriota</taxon>
        <taxon>Thermococci</taxon>
        <taxon>Thermococcales</taxon>
        <taxon>Thermococcaceae</taxon>
        <taxon>Thermococcus</taxon>
    </lineage>
</organism>
<dbReference type="PATRIC" id="fig|55802.8.peg.295"/>
<accession>A0A0S1X903</accession>
<dbReference type="STRING" id="55802.TBCH5v1_0299"/>
<name>A0A0S1X903_THEBA</name>
<dbReference type="Proteomes" id="UP000066042">
    <property type="component" value="Chromosome"/>
</dbReference>
<sequence>MIGKDLIEVRQLISKGLLDEALSLAENIKDPYWRGYALKWIAQAYAERGSENALSIALRIPVTSLRNDALWMVSYIFSKKGKFKLSITAARNITNQYLRKKTMRFISNSIAKMIVEKGVSEVRLSDLELDERDIEELKPFPYGIVYKDKKLLVGADIHRIKGEVKHGILALNTATASSQKTPSNHVISDTIRRKKVDEQEQYIIQYIKRLIEKGDLENAYSLALGLSEHYRSALLEEIGLAYLELSCIEKAEKVFKKCPQCDSLAIALLRIYVQRGDLKKALWVFSKIKHPEFQLFGLYDIFRAWGFRGEFIQFFQGVSEYKMGRLLKFIAFELLNEAKLNKNEKLLRLSKEVFEKGKEYHRKCL</sequence>